<dbReference type="Gene3D" id="2.60.200.20">
    <property type="match status" value="1"/>
</dbReference>
<dbReference type="SUPFAM" id="SSF49879">
    <property type="entry name" value="SMAD/FHA domain"/>
    <property type="match status" value="1"/>
</dbReference>
<keyword evidence="5" id="KW-0496">Mitochondrion</keyword>
<dbReference type="Pfam" id="PF17862">
    <property type="entry name" value="AAA_lid_3"/>
    <property type="match status" value="1"/>
</dbReference>
<evidence type="ECO:0000313" key="9">
    <source>
        <dbReference type="EMBL" id="PUZ67366.1"/>
    </source>
</evidence>
<evidence type="ECO:0000256" key="5">
    <source>
        <dbReference type="ARBA" id="ARBA00023128"/>
    </source>
</evidence>
<feature type="domain" description="FHA" evidence="8">
    <location>
        <begin position="154"/>
        <end position="199"/>
    </location>
</feature>
<dbReference type="Gramene" id="PUZ67366">
    <property type="protein sequence ID" value="PUZ67366"/>
    <property type="gene ID" value="GQ55_3G428900"/>
</dbReference>
<feature type="compositionally biased region" description="Low complexity" evidence="7">
    <location>
        <begin position="102"/>
        <end position="115"/>
    </location>
</feature>
<dbReference type="PANTHER" id="PTHR45644:SF73">
    <property type="entry name" value="AAA-TYPE ATPASE FAMILY PROTEIN"/>
    <property type="match status" value="1"/>
</dbReference>
<dbReference type="CDD" id="cd00060">
    <property type="entry name" value="FHA"/>
    <property type="match status" value="1"/>
</dbReference>
<dbReference type="InterPro" id="IPR056653">
    <property type="entry name" value="DUF7751"/>
</dbReference>
<evidence type="ECO:0000256" key="2">
    <source>
        <dbReference type="ARBA" id="ARBA00022741"/>
    </source>
</evidence>
<dbReference type="InterPro" id="IPR051701">
    <property type="entry name" value="Mito_OM_Translocase_MSP1"/>
</dbReference>
<keyword evidence="10" id="KW-1185">Reference proteome</keyword>
<gene>
    <name evidence="9" type="ORF">GQ55_3G428900</name>
</gene>
<feature type="region of interest" description="Disordered" evidence="7">
    <location>
        <begin position="992"/>
        <end position="1013"/>
    </location>
</feature>
<dbReference type="InterPro" id="IPR027417">
    <property type="entry name" value="P-loop_NTPase"/>
</dbReference>
<evidence type="ECO:0000256" key="3">
    <source>
        <dbReference type="ARBA" id="ARBA00022787"/>
    </source>
</evidence>
<dbReference type="FunFam" id="3.40.50.300:FF:000416">
    <property type="entry name" value="p-loop nucleoside triphosphate hydrolase superfamily protein"/>
    <property type="match status" value="1"/>
</dbReference>
<evidence type="ECO:0000256" key="6">
    <source>
        <dbReference type="SAM" id="Coils"/>
    </source>
</evidence>
<accession>A0A2T7EHR1</accession>
<dbReference type="Proteomes" id="UP000244336">
    <property type="component" value="Chromosome 3"/>
</dbReference>
<protein>
    <recommendedName>
        <fullName evidence="8">FHA domain-containing protein</fullName>
    </recommendedName>
</protein>
<dbReference type="Gene3D" id="3.40.50.300">
    <property type="entry name" value="P-loop containing nucleotide triphosphate hydrolases"/>
    <property type="match status" value="1"/>
</dbReference>
<dbReference type="InterPro" id="IPR000253">
    <property type="entry name" value="FHA_dom"/>
</dbReference>
<dbReference type="PANTHER" id="PTHR45644">
    <property type="entry name" value="AAA ATPASE, PUTATIVE (AFU_ORTHOLOGUE AFUA_2G12920)-RELATED-RELATED"/>
    <property type="match status" value="1"/>
</dbReference>
<feature type="coiled-coil region" evidence="6">
    <location>
        <begin position="628"/>
        <end position="655"/>
    </location>
</feature>
<evidence type="ECO:0000259" key="8">
    <source>
        <dbReference type="PROSITE" id="PS50006"/>
    </source>
</evidence>
<evidence type="ECO:0000256" key="1">
    <source>
        <dbReference type="ARBA" id="ARBA00004572"/>
    </source>
</evidence>
<organism evidence="9 10">
    <name type="scientific">Panicum hallii var. hallii</name>
    <dbReference type="NCBI Taxonomy" id="1504633"/>
    <lineage>
        <taxon>Eukaryota</taxon>
        <taxon>Viridiplantae</taxon>
        <taxon>Streptophyta</taxon>
        <taxon>Embryophyta</taxon>
        <taxon>Tracheophyta</taxon>
        <taxon>Spermatophyta</taxon>
        <taxon>Magnoliopsida</taxon>
        <taxon>Liliopsida</taxon>
        <taxon>Poales</taxon>
        <taxon>Poaceae</taxon>
        <taxon>PACMAD clade</taxon>
        <taxon>Panicoideae</taxon>
        <taxon>Panicodae</taxon>
        <taxon>Paniceae</taxon>
        <taxon>Panicinae</taxon>
        <taxon>Panicum</taxon>
        <taxon>Panicum sect. Panicum</taxon>
    </lineage>
</organism>
<dbReference type="GO" id="GO:0005741">
    <property type="term" value="C:mitochondrial outer membrane"/>
    <property type="evidence" value="ECO:0007669"/>
    <property type="project" value="UniProtKB-SubCell"/>
</dbReference>
<evidence type="ECO:0000256" key="4">
    <source>
        <dbReference type="ARBA" id="ARBA00022840"/>
    </source>
</evidence>
<reference evidence="9 10" key="1">
    <citation type="submission" date="2018-04" db="EMBL/GenBank/DDBJ databases">
        <title>WGS assembly of Panicum hallii var. hallii HAL2.</title>
        <authorList>
            <person name="Lovell J."/>
            <person name="Jenkins J."/>
            <person name="Lowry D."/>
            <person name="Mamidi S."/>
            <person name="Sreedasyam A."/>
            <person name="Weng X."/>
            <person name="Barry K."/>
            <person name="Bonette J."/>
            <person name="Campitelli B."/>
            <person name="Daum C."/>
            <person name="Gordon S."/>
            <person name="Gould B."/>
            <person name="Lipzen A."/>
            <person name="MacQueen A."/>
            <person name="Palacio-Mejia J."/>
            <person name="Plott C."/>
            <person name="Shakirov E."/>
            <person name="Shu S."/>
            <person name="Yoshinaga Y."/>
            <person name="Zane M."/>
            <person name="Rokhsar D."/>
            <person name="Grimwood J."/>
            <person name="Schmutz J."/>
            <person name="Juenger T."/>
        </authorList>
    </citation>
    <scope>NUCLEOTIDE SEQUENCE [LARGE SCALE GENOMIC DNA]</scope>
    <source>
        <strain evidence="10">cv. HAL2</strain>
    </source>
</reference>
<dbReference type="InterPro" id="IPR041569">
    <property type="entry name" value="AAA_lid_3"/>
</dbReference>
<dbReference type="STRING" id="1504633.A0A2T7EHR1"/>
<dbReference type="GO" id="GO:0016887">
    <property type="term" value="F:ATP hydrolysis activity"/>
    <property type="evidence" value="ECO:0007669"/>
    <property type="project" value="InterPro"/>
</dbReference>
<dbReference type="OrthoDB" id="10254455at2759"/>
<comment type="subcellular location">
    <subcellularLocation>
        <location evidence="1">Mitochondrion outer membrane</location>
        <topology evidence="1">Single-pass membrane protein</topology>
    </subcellularLocation>
</comment>
<keyword evidence="4" id="KW-0067">ATP-binding</keyword>
<dbReference type="Pfam" id="PF00498">
    <property type="entry name" value="FHA"/>
    <property type="match status" value="1"/>
</dbReference>
<dbReference type="InterPro" id="IPR003960">
    <property type="entry name" value="ATPase_AAA_CS"/>
</dbReference>
<dbReference type="PROSITE" id="PS50006">
    <property type="entry name" value="FHA_DOMAIN"/>
    <property type="match status" value="1"/>
</dbReference>
<keyword evidence="3" id="KW-1000">Mitochondrion outer membrane</keyword>
<sequence>MVETRRGSAAAADPGSGGRGGGNADRGRSKRPATSASPVASPTKRGKAGAEDEASEPKEPPAAAAAGKSSGPSKVNGTGKPLPQKQEQPGAEDEASEPKEPPAAAAAGKSSGPSEVNGTGKPLPQKQEQPRRPWARLLAQDPQTAHVPICGNGISVGRRENCHICLDDQAASRNLCMLRHLQEGGPCELEVTGQNGSVVVNGTHIIPGAKVPLRGGDEVIFGRGAKHAYIFEHPLRDTEVTNAALIGTQNSADTGPTILASGCNNLKGALVESAPENQSDFRCPNPPVTLPPSGWQTFKDGLKHGILNPNDIDVTLDHFPYYLSDSTKEILLSSSFPHLEKKFGKSLPTIRSLNQRILLSGPSGSEIYQEKLIKALAKHFDARLLILDSLTLGDQTSSNNAKMDDAPCSSRDIEGTSNINTFREGDRVEYIGNGSLNLIPRGPAYGSRGKVVLAFEKHRLSKVGVRFDNPIAYGNDLGGLCEENHGFYCHAFQLRPDSSGGEEVDSVALGKLIEVISEESKSSNLIVLLKDVESLAKSRELHASLRSELPRGVLIIGSHTQADRRNDQSHPGGFYVPSLLSGNQAVLTIVQKTLGTGLHEISRSATNSEEHLNNLFPNKICIKLPQDEAQLSDLKKQLQRDTETLKAKANVLNIRKFLTSREIECNDLQELSIKDRLLTNEDVDKIVGSAIIHHLQHNKPPTDGKMILQVESLKHGLNMLQNTHRGSKRSKNALKDVVTENDFEQEVLSNVLSPNDTGVTFEDIGALDNVKETLRELVMLPLQRPELFSKGQLRKPVKGILLFGPPGTGKTMLAKAVATEAGANFINVSMSVITSKMFGESEKYVKAVFSLASKISPAVIFVDEVDSLLAKRGSQGEHEAMRKIKNEFMVNWDGLRTKEQERILVLGATNRPYDLDDAVIRRFPRRIMVSLPDASNRGKILKVLLSKETLAPDVDLESVANMTEGYSGSDLKNLCVTAAHCPIREILEKEKKEKSSAIAEGRPEPPLYGSEDVRPLRMDDLKSALGQVCASLPPDSVSTNQIVQWNNEFGDGGSRKKETLPYFM</sequence>
<name>A0A2T7EHR1_9POAL</name>
<dbReference type="SUPFAM" id="SSF52540">
    <property type="entry name" value="P-loop containing nucleoside triphosphate hydrolases"/>
    <property type="match status" value="1"/>
</dbReference>
<feature type="region of interest" description="Disordered" evidence="7">
    <location>
        <begin position="1"/>
        <end position="131"/>
    </location>
</feature>
<evidence type="ECO:0000256" key="7">
    <source>
        <dbReference type="SAM" id="MobiDB-lite"/>
    </source>
</evidence>
<dbReference type="Pfam" id="PF24933">
    <property type="entry name" value="DUF7751"/>
    <property type="match status" value="1"/>
</dbReference>
<dbReference type="InterPro" id="IPR003593">
    <property type="entry name" value="AAA+_ATPase"/>
</dbReference>
<dbReference type="Pfam" id="PF00004">
    <property type="entry name" value="AAA"/>
    <property type="match status" value="1"/>
</dbReference>
<dbReference type="AlphaFoldDB" id="A0A2T7EHR1"/>
<evidence type="ECO:0000313" key="10">
    <source>
        <dbReference type="Proteomes" id="UP000244336"/>
    </source>
</evidence>
<dbReference type="Gene3D" id="1.10.8.60">
    <property type="match status" value="1"/>
</dbReference>
<dbReference type="PROSITE" id="PS00674">
    <property type="entry name" value="AAA"/>
    <property type="match status" value="1"/>
</dbReference>
<dbReference type="SMART" id="SM00382">
    <property type="entry name" value="AAA"/>
    <property type="match status" value="1"/>
</dbReference>
<keyword evidence="3" id="KW-0472">Membrane</keyword>
<dbReference type="InterPro" id="IPR003959">
    <property type="entry name" value="ATPase_AAA_core"/>
</dbReference>
<proteinExistence type="predicted"/>
<feature type="compositionally biased region" description="Gly residues" evidence="7">
    <location>
        <begin position="15"/>
        <end position="24"/>
    </location>
</feature>
<dbReference type="EMBL" id="CM009751">
    <property type="protein sequence ID" value="PUZ67366.1"/>
    <property type="molecule type" value="Genomic_DNA"/>
</dbReference>
<keyword evidence="6" id="KW-0175">Coiled coil</keyword>
<feature type="compositionally biased region" description="Low complexity" evidence="7">
    <location>
        <begin position="61"/>
        <end position="74"/>
    </location>
</feature>
<dbReference type="InterPro" id="IPR008984">
    <property type="entry name" value="SMAD_FHA_dom_sf"/>
</dbReference>
<dbReference type="GO" id="GO:0005524">
    <property type="term" value="F:ATP binding"/>
    <property type="evidence" value="ECO:0007669"/>
    <property type="project" value="UniProtKB-KW"/>
</dbReference>
<keyword evidence="2" id="KW-0547">Nucleotide-binding</keyword>